<proteinExistence type="predicted"/>
<keyword evidence="4" id="KW-1185">Reference proteome</keyword>
<organism evidence="3 4">
    <name type="scientific">Anaerorhabdus furcosa</name>
    <dbReference type="NCBI Taxonomy" id="118967"/>
    <lineage>
        <taxon>Bacteria</taxon>
        <taxon>Bacillati</taxon>
        <taxon>Bacillota</taxon>
        <taxon>Erysipelotrichia</taxon>
        <taxon>Erysipelotrichales</taxon>
        <taxon>Erysipelotrichaceae</taxon>
        <taxon>Anaerorhabdus</taxon>
    </lineage>
</organism>
<name>A0A1T4LU15_9FIRM</name>
<sequence>MSIKLQLALLLASLLTTVFVTFCVVRFKMNVKYGIVWILWALIILFLSIFPFILIGFSDLLGVQTASNTVFLITIFLAYALSFYLFMKISKQNDEIKNLTYEVAKLSKEIKEKNRNE</sequence>
<gene>
    <name evidence="3" type="ORF">SAMN02745191_1046</name>
</gene>
<dbReference type="AlphaFoldDB" id="A0A1T4LU15"/>
<feature type="transmembrane region" description="Helical" evidence="2">
    <location>
        <begin position="37"/>
        <end position="57"/>
    </location>
</feature>
<keyword evidence="2" id="KW-0812">Transmembrane</keyword>
<protein>
    <recommendedName>
        <fullName evidence="5">DUF2304 domain-containing protein</fullName>
    </recommendedName>
</protein>
<evidence type="ECO:0000313" key="3">
    <source>
        <dbReference type="EMBL" id="SJZ58192.1"/>
    </source>
</evidence>
<evidence type="ECO:0000256" key="1">
    <source>
        <dbReference type="SAM" id="Coils"/>
    </source>
</evidence>
<dbReference type="InterPro" id="IPR019277">
    <property type="entry name" value="DUF2304"/>
</dbReference>
<feature type="transmembrane region" description="Helical" evidence="2">
    <location>
        <begin position="6"/>
        <end position="25"/>
    </location>
</feature>
<dbReference type="OrthoDB" id="3577584at2"/>
<evidence type="ECO:0000256" key="2">
    <source>
        <dbReference type="SAM" id="Phobius"/>
    </source>
</evidence>
<evidence type="ECO:0008006" key="5">
    <source>
        <dbReference type="Google" id="ProtNLM"/>
    </source>
</evidence>
<accession>A0A1T4LU15</accession>
<feature type="coiled-coil region" evidence="1">
    <location>
        <begin position="89"/>
        <end position="116"/>
    </location>
</feature>
<evidence type="ECO:0000313" key="4">
    <source>
        <dbReference type="Proteomes" id="UP000243297"/>
    </source>
</evidence>
<dbReference type="Pfam" id="PF10066">
    <property type="entry name" value="DUF2304"/>
    <property type="match status" value="1"/>
</dbReference>
<keyword evidence="2" id="KW-1133">Transmembrane helix</keyword>
<keyword evidence="1" id="KW-0175">Coiled coil</keyword>
<dbReference type="STRING" id="118967.SAMN02745191_1046"/>
<keyword evidence="2" id="KW-0472">Membrane</keyword>
<dbReference type="EMBL" id="FUWY01000002">
    <property type="protein sequence ID" value="SJZ58192.1"/>
    <property type="molecule type" value="Genomic_DNA"/>
</dbReference>
<dbReference type="RefSeq" id="WP_078711468.1">
    <property type="nucleotide sequence ID" value="NZ_FUWY01000002.1"/>
</dbReference>
<dbReference type="Proteomes" id="UP000243297">
    <property type="component" value="Unassembled WGS sequence"/>
</dbReference>
<feature type="transmembrane region" description="Helical" evidence="2">
    <location>
        <begin position="69"/>
        <end position="87"/>
    </location>
</feature>
<reference evidence="4" key="1">
    <citation type="submission" date="2017-02" db="EMBL/GenBank/DDBJ databases">
        <authorList>
            <person name="Varghese N."/>
            <person name="Submissions S."/>
        </authorList>
    </citation>
    <scope>NUCLEOTIDE SEQUENCE [LARGE SCALE GENOMIC DNA]</scope>
    <source>
        <strain evidence="4">ATCC 25662</strain>
    </source>
</reference>